<dbReference type="GO" id="GO:0000166">
    <property type="term" value="F:nucleotide binding"/>
    <property type="evidence" value="ECO:0007669"/>
    <property type="project" value="UniProtKB-KW"/>
</dbReference>
<organism evidence="5 6">
    <name type="scientific">Halanaerobium saccharolyticum subsp. saccharolyticum DSM 6643</name>
    <dbReference type="NCBI Taxonomy" id="1293054"/>
    <lineage>
        <taxon>Bacteria</taxon>
        <taxon>Bacillati</taxon>
        <taxon>Bacillota</taxon>
        <taxon>Clostridia</taxon>
        <taxon>Halanaerobiales</taxon>
        <taxon>Halanaerobiaceae</taxon>
        <taxon>Halanaerobium</taxon>
    </lineage>
</organism>
<dbReference type="InterPro" id="IPR004843">
    <property type="entry name" value="Calcineurin-like_PHP"/>
</dbReference>
<gene>
    <name evidence="5" type="ORF">HSACCH_02526</name>
</gene>
<evidence type="ECO:0000313" key="5">
    <source>
        <dbReference type="EMBL" id="CCU81033.1"/>
    </source>
</evidence>
<dbReference type="Proteomes" id="UP000012063">
    <property type="component" value="Unassembled WGS sequence"/>
</dbReference>
<comment type="caution">
    <text evidence="5">The sequence shown here is derived from an EMBL/GenBank/DDBJ whole genome shotgun (WGS) entry which is preliminary data.</text>
</comment>
<dbReference type="STRING" id="1293054.HSACCH_02526"/>
<evidence type="ECO:0000259" key="4">
    <source>
        <dbReference type="Pfam" id="PF02872"/>
    </source>
</evidence>
<proteinExistence type="inferred from homology"/>
<keyword evidence="2" id="KW-0547">Nucleotide-binding</keyword>
<dbReference type="PRINTS" id="PR01607">
    <property type="entry name" value="APYRASEFAMLY"/>
</dbReference>
<dbReference type="Gene3D" id="3.90.780.10">
    <property type="entry name" value="5'-Nucleotidase, C-terminal domain"/>
    <property type="match status" value="1"/>
</dbReference>
<dbReference type="InterPro" id="IPR008334">
    <property type="entry name" value="5'-Nucleotdase_C"/>
</dbReference>
<feature type="domain" description="5'-Nucleotidase C-terminal" evidence="4">
    <location>
        <begin position="298"/>
        <end position="432"/>
    </location>
</feature>
<dbReference type="InterPro" id="IPR029052">
    <property type="entry name" value="Metallo-depent_PP-like"/>
</dbReference>
<sequence length="479" mass="54558">MAKDFTLLQINDTHSYLENHQELFWDGDRAEYRKAGGYARIRSLIKEIKAETNGRTMALDNGDTIHGTYQAVKSKGRSMIPILNKMGFEGMTAHWEFGYGSENFMEITEELNYPMLAINLYDEESNNLVFDPYLIKKYGDLKVGVIGVAATIIDKVMPDWFSEGIYLTLGNEELPNYIAELKEKDVDLIVVLSHLGFPQEIKLAEEVDGIDVLLSGHTHNRVHKPAVFNDTIIIQSGCHGSFVGRLDLKLENKKVVDFKHQLITVEESIKEDREVKAEVEKVMKPHRKKLEEVLGFTEIALNRNMVLESTMDNFLLDSLLDLTGAEMAFSNGWRYGAPIIPGPITRNDLWNIIPVNPPVSTVKLSGKELWEMMEVNLERTFAADPYQQMGGYVKRSAGINLYFKIENPAGERIQKLFVQGKEVEFDRVYDVAFVTSQGVRAEYGKEREKLDINAIENLERYLKKVKKVEPKLRNTIVAV</sequence>
<dbReference type="Pfam" id="PF00149">
    <property type="entry name" value="Metallophos"/>
    <property type="match status" value="1"/>
</dbReference>
<dbReference type="InterPro" id="IPR006179">
    <property type="entry name" value="5_nucleotidase/apyrase"/>
</dbReference>
<dbReference type="FunCoup" id="M5E392">
    <property type="interactions" value="51"/>
</dbReference>
<dbReference type="PANTHER" id="PTHR11575">
    <property type="entry name" value="5'-NUCLEOTIDASE-RELATED"/>
    <property type="match status" value="1"/>
</dbReference>
<keyword evidence="2 5" id="KW-0378">Hydrolase</keyword>
<dbReference type="SUPFAM" id="SSF56300">
    <property type="entry name" value="Metallo-dependent phosphatases"/>
    <property type="match status" value="1"/>
</dbReference>
<reference evidence="6" key="1">
    <citation type="journal article" date="2013" name="Genome Announc.">
        <title>Genome Sequence of Halanaerobium saccharolyticum subsp. saccharolyticum Strain DSM 6643T, a Halophilic Hydrogen-Producing Bacterium.</title>
        <authorList>
            <person name="Kivisto A."/>
            <person name="Larjo A."/>
            <person name="Ciranna A."/>
            <person name="Santala V."/>
            <person name="Roos C."/>
            <person name="Karp M."/>
        </authorList>
    </citation>
    <scope>NUCLEOTIDE SEQUENCE [LARGE SCALE GENOMIC DNA]</scope>
    <source>
        <strain evidence="6">DSM 6643</strain>
    </source>
</reference>
<dbReference type="GO" id="GO:0008253">
    <property type="term" value="F:5'-nucleotidase activity"/>
    <property type="evidence" value="ECO:0007669"/>
    <property type="project" value="UniProtKB-EC"/>
</dbReference>
<dbReference type="GO" id="GO:0009166">
    <property type="term" value="P:nucleotide catabolic process"/>
    <property type="evidence" value="ECO:0007669"/>
    <property type="project" value="InterPro"/>
</dbReference>
<dbReference type="SUPFAM" id="SSF55816">
    <property type="entry name" value="5'-nucleotidase (syn. UDP-sugar hydrolase), C-terminal domain"/>
    <property type="match status" value="1"/>
</dbReference>
<dbReference type="EC" id="3.1.3.5" evidence="5"/>
<protein>
    <submittedName>
        <fullName evidence="5">5'-nucleotidase</fullName>
        <ecNumber evidence="5">3.1.3.5</ecNumber>
    </submittedName>
</protein>
<evidence type="ECO:0000313" key="6">
    <source>
        <dbReference type="Proteomes" id="UP000012063"/>
    </source>
</evidence>
<dbReference type="Pfam" id="PF02872">
    <property type="entry name" value="5_nucleotid_C"/>
    <property type="match status" value="1"/>
</dbReference>
<dbReference type="GO" id="GO:0030288">
    <property type="term" value="C:outer membrane-bounded periplasmic space"/>
    <property type="evidence" value="ECO:0007669"/>
    <property type="project" value="TreeGrafter"/>
</dbReference>
<dbReference type="InParanoid" id="M5E392"/>
<evidence type="ECO:0000256" key="1">
    <source>
        <dbReference type="ARBA" id="ARBA00022729"/>
    </source>
</evidence>
<dbReference type="EMBL" id="CAUI01000023">
    <property type="protein sequence ID" value="CCU81033.1"/>
    <property type="molecule type" value="Genomic_DNA"/>
</dbReference>
<dbReference type="PANTHER" id="PTHR11575:SF42">
    <property type="entry name" value="SULFUR OXIDATION PROTEIN SOXB"/>
    <property type="match status" value="1"/>
</dbReference>
<accession>M5E392</accession>
<keyword evidence="1" id="KW-0732">Signal</keyword>
<dbReference type="eggNOG" id="COG0737">
    <property type="taxonomic scope" value="Bacteria"/>
</dbReference>
<dbReference type="OrthoDB" id="2112962at2"/>
<evidence type="ECO:0000259" key="3">
    <source>
        <dbReference type="Pfam" id="PF00149"/>
    </source>
</evidence>
<dbReference type="RefSeq" id="WP_005490355.1">
    <property type="nucleotide sequence ID" value="NZ_CAUI01000023.1"/>
</dbReference>
<dbReference type="InterPro" id="IPR036907">
    <property type="entry name" value="5'-Nucleotdase_C_sf"/>
</dbReference>
<feature type="domain" description="Calcineurin-like phosphoesterase" evidence="3">
    <location>
        <begin position="6"/>
        <end position="220"/>
    </location>
</feature>
<evidence type="ECO:0000256" key="2">
    <source>
        <dbReference type="RuleBase" id="RU362119"/>
    </source>
</evidence>
<keyword evidence="6" id="KW-1185">Reference proteome</keyword>
<dbReference type="Gene3D" id="3.60.21.10">
    <property type="match status" value="1"/>
</dbReference>
<name>M5E392_9FIRM</name>
<comment type="similarity">
    <text evidence="2">Belongs to the 5'-nucleotidase family.</text>
</comment>
<dbReference type="AlphaFoldDB" id="M5E392"/>